<evidence type="ECO:0008006" key="3">
    <source>
        <dbReference type="Google" id="ProtNLM"/>
    </source>
</evidence>
<dbReference type="EMBL" id="JAPEUY010000010">
    <property type="protein sequence ID" value="KAJ4368973.1"/>
    <property type="molecule type" value="Genomic_DNA"/>
</dbReference>
<proteinExistence type="predicted"/>
<accession>A0A9W8Y5Z6</accession>
<evidence type="ECO:0000313" key="1">
    <source>
        <dbReference type="EMBL" id="KAJ4368973.1"/>
    </source>
</evidence>
<reference evidence="1" key="1">
    <citation type="submission" date="2022-10" db="EMBL/GenBank/DDBJ databases">
        <title>Tapping the CABI collections for fungal endophytes: first genome assemblies for Collariella, Neodidymelliopsis, Ascochyta clinopodiicola, Didymella pomorum, Didymosphaeria variabile, Neocosmospora piperis and Neocucurbitaria cava.</title>
        <authorList>
            <person name="Hill R."/>
        </authorList>
    </citation>
    <scope>NUCLEOTIDE SEQUENCE</scope>
    <source>
        <strain evidence="1">IMI 356814</strain>
    </source>
</reference>
<evidence type="ECO:0000313" key="2">
    <source>
        <dbReference type="Proteomes" id="UP001140560"/>
    </source>
</evidence>
<keyword evidence="2" id="KW-1185">Reference proteome</keyword>
<dbReference type="OrthoDB" id="5281164at2759"/>
<protein>
    <recommendedName>
        <fullName evidence="3">F-box domain-containing protein</fullName>
    </recommendedName>
</protein>
<sequence length="207" mass="23386">MATHDSTAASPPPDDYPRMLCMPVEMHDAIFNELKLSDAVAGNVYGQRLRQTNRYFFGLIELIDPPDHNTLLYLEKTPWAEDNDIFTCKYCLTLRHKSAFGDGMLQGNRARGGCDSKKRFCADCGFDVSASGSRYPRSTDTMVNGERWVWCRDCRKVKKGDEAGLDICQQCCRDCYGAYGCACEKKEKCCSAEKRATTGEMNREHKL</sequence>
<comment type="caution">
    <text evidence="1">The sequence shown here is derived from an EMBL/GenBank/DDBJ whole genome shotgun (WGS) entry which is preliminary data.</text>
</comment>
<dbReference type="AlphaFoldDB" id="A0A9W8Y5Z6"/>
<organism evidence="1 2">
    <name type="scientific">Neocucurbitaria cava</name>
    <dbReference type="NCBI Taxonomy" id="798079"/>
    <lineage>
        <taxon>Eukaryota</taxon>
        <taxon>Fungi</taxon>
        <taxon>Dikarya</taxon>
        <taxon>Ascomycota</taxon>
        <taxon>Pezizomycotina</taxon>
        <taxon>Dothideomycetes</taxon>
        <taxon>Pleosporomycetidae</taxon>
        <taxon>Pleosporales</taxon>
        <taxon>Pleosporineae</taxon>
        <taxon>Cucurbitariaceae</taxon>
        <taxon>Neocucurbitaria</taxon>
    </lineage>
</organism>
<name>A0A9W8Y5Z6_9PLEO</name>
<dbReference type="Proteomes" id="UP001140560">
    <property type="component" value="Unassembled WGS sequence"/>
</dbReference>
<gene>
    <name evidence="1" type="ORF">N0V83_006055</name>
</gene>